<dbReference type="CDD" id="cd01876">
    <property type="entry name" value="YihA_EngB"/>
    <property type="match status" value="1"/>
</dbReference>
<keyword evidence="4" id="KW-0547">Nucleotide-binding</keyword>
<evidence type="ECO:0000256" key="6">
    <source>
        <dbReference type="ARBA" id="ARBA00023134"/>
    </source>
</evidence>
<comment type="similarity">
    <text evidence="2">Belongs to the TRAFAC class TrmE-Era-EngA-EngB-Septin-like GTPase superfamily. EngB GTPase family.</text>
</comment>
<evidence type="ECO:0000256" key="3">
    <source>
        <dbReference type="ARBA" id="ARBA00022723"/>
    </source>
</evidence>
<dbReference type="Pfam" id="PF01926">
    <property type="entry name" value="MMR_HSR1"/>
    <property type="match status" value="1"/>
</dbReference>
<evidence type="ECO:0000256" key="5">
    <source>
        <dbReference type="ARBA" id="ARBA00022842"/>
    </source>
</evidence>
<feature type="compositionally biased region" description="Basic and acidic residues" evidence="7">
    <location>
        <begin position="151"/>
        <end position="161"/>
    </location>
</feature>
<dbReference type="InterPro" id="IPR030393">
    <property type="entry name" value="G_ENGB_dom"/>
</dbReference>
<dbReference type="PROSITE" id="PS51706">
    <property type="entry name" value="G_ENGB"/>
    <property type="match status" value="1"/>
</dbReference>
<dbReference type="HAMAP" id="MF_00321">
    <property type="entry name" value="GTPase_EngB"/>
    <property type="match status" value="1"/>
</dbReference>
<evidence type="ECO:0000313" key="9">
    <source>
        <dbReference type="EMBL" id="EGG14499.1"/>
    </source>
</evidence>
<keyword evidence="10" id="KW-1185">Reference proteome</keyword>
<dbReference type="KEGG" id="dfa:DFA_12274"/>
<dbReference type="STRING" id="1054147.F4QCX5"/>
<feature type="domain" description="EngB-type G" evidence="8">
    <location>
        <begin position="297"/>
        <end position="471"/>
    </location>
</feature>
<dbReference type="Gene3D" id="3.40.50.300">
    <property type="entry name" value="P-loop containing nucleotide triphosphate hydrolases"/>
    <property type="match status" value="1"/>
</dbReference>
<keyword evidence="5" id="KW-0460">Magnesium</keyword>
<feature type="region of interest" description="Disordered" evidence="7">
    <location>
        <begin position="193"/>
        <end position="225"/>
    </location>
</feature>
<dbReference type="OrthoDB" id="391988at2759"/>
<evidence type="ECO:0000313" key="10">
    <source>
        <dbReference type="Proteomes" id="UP000007797"/>
    </source>
</evidence>
<feature type="compositionally biased region" description="Polar residues" evidence="7">
    <location>
        <begin position="193"/>
        <end position="205"/>
    </location>
</feature>
<dbReference type="PANTHER" id="PTHR47560">
    <property type="entry name" value="EXPRESSED PROTEIN"/>
    <property type="match status" value="1"/>
</dbReference>
<dbReference type="NCBIfam" id="TIGR03598">
    <property type="entry name" value="GTPase_YsxC"/>
    <property type="match status" value="1"/>
</dbReference>
<organism evidence="9 10">
    <name type="scientific">Cavenderia fasciculata</name>
    <name type="common">Slime mold</name>
    <name type="synonym">Dictyostelium fasciculatum</name>
    <dbReference type="NCBI Taxonomy" id="261658"/>
    <lineage>
        <taxon>Eukaryota</taxon>
        <taxon>Amoebozoa</taxon>
        <taxon>Evosea</taxon>
        <taxon>Eumycetozoa</taxon>
        <taxon>Dictyostelia</taxon>
        <taxon>Acytosteliales</taxon>
        <taxon>Cavenderiaceae</taxon>
        <taxon>Cavenderia</taxon>
    </lineage>
</organism>
<dbReference type="InterPro" id="IPR019987">
    <property type="entry name" value="GTP-bd_ribosome_bio_YsxC"/>
</dbReference>
<dbReference type="AlphaFoldDB" id="F4QCX5"/>
<evidence type="ECO:0000259" key="8">
    <source>
        <dbReference type="PROSITE" id="PS51706"/>
    </source>
</evidence>
<reference evidence="10" key="1">
    <citation type="journal article" date="2011" name="Genome Res.">
        <title>Phylogeny-wide analysis of social amoeba genomes highlights ancient origins for complex intercellular communication.</title>
        <authorList>
            <person name="Heidel A.J."/>
            <person name="Lawal H.M."/>
            <person name="Felder M."/>
            <person name="Schilde C."/>
            <person name="Helps N.R."/>
            <person name="Tunggal B."/>
            <person name="Rivero F."/>
            <person name="John U."/>
            <person name="Schleicher M."/>
            <person name="Eichinger L."/>
            <person name="Platzer M."/>
            <person name="Noegel A.A."/>
            <person name="Schaap P."/>
            <person name="Gloeckner G."/>
        </authorList>
    </citation>
    <scope>NUCLEOTIDE SEQUENCE [LARGE SCALE GENOMIC DNA]</scope>
    <source>
        <strain evidence="10">SH3</strain>
    </source>
</reference>
<protein>
    <submittedName>
        <fullName evidence="9">GTP-binding protein</fullName>
    </submittedName>
</protein>
<dbReference type="Proteomes" id="UP000007797">
    <property type="component" value="Unassembled WGS sequence"/>
</dbReference>
<sequence>MRISRFFTPEFVQIGKYQILLFIALIDIGSQKMMKTSLRSIFSIGQINIHTTSTLCSKYFSSSSSIIDNKSRSSNNNNGQYSNNSYLISNKPLFINHTITTTLTQQMQAMTSTSMLTINPYCQSSFDKRTMISKVKKQLKLEKHRRYKQTMNERKAERESTDMSSLPKSDLSHDRMIPKLKVMIGNKQTNIIKESSRSNWHIRQQQQREKKENDSSNGSTTIGVNKEFKNTGYDAKVLEMIQQKKLGRVRVDKPKQGKTKLDVLRDEARKDIPNYFHSKFKFIGAAKKEDSLLPESDTPEVAFIGRSNVGKSSLINAITLRGLAKTSDKPGLTQSINWFELGSTLRLVDLPGYGFAFAKQEKSDTWNQLSVNYLTSRKSLKRVFVLIDSRHGFKDSDRQLLDILDKNHTHTQIVLTKTDLSEQLDLAKRFTLVANEIKHYRHVQDPILMVSSKTYKGIAELDTIIKSFKLRIKPTTLPTTTTNIKQPKDEATKTKITNNNNKKRLKKLEQLKNLIKKNPNPTNNK</sequence>
<evidence type="ECO:0000256" key="1">
    <source>
        <dbReference type="ARBA" id="ARBA00001946"/>
    </source>
</evidence>
<dbReference type="GeneID" id="14865630"/>
<evidence type="ECO:0000256" key="2">
    <source>
        <dbReference type="ARBA" id="ARBA00009638"/>
    </source>
</evidence>
<keyword evidence="6" id="KW-0342">GTP-binding</keyword>
<dbReference type="SUPFAM" id="SSF52540">
    <property type="entry name" value="P-loop containing nucleoside triphosphate hydrolases"/>
    <property type="match status" value="1"/>
</dbReference>
<keyword evidence="3" id="KW-0479">Metal-binding</keyword>
<dbReference type="GO" id="GO:0005525">
    <property type="term" value="F:GTP binding"/>
    <property type="evidence" value="ECO:0007669"/>
    <property type="project" value="UniProtKB-KW"/>
</dbReference>
<dbReference type="OMA" id="CNISTFA"/>
<name>F4QCX5_CACFS</name>
<accession>F4QCX5</accession>
<evidence type="ECO:0000256" key="4">
    <source>
        <dbReference type="ARBA" id="ARBA00022741"/>
    </source>
</evidence>
<comment type="cofactor">
    <cofactor evidence="1">
        <name>Mg(2+)</name>
        <dbReference type="ChEBI" id="CHEBI:18420"/>
    </cofactor>
</comment>
<dbReference type="RefSeq" id="XP_004353908.1">
    <property type="nucleotide sequence ID" value="XM_004353856.1"/>
</dbReference>
<feature type="region of interest" description="Disordered" evidence="7">
    <location>
        <begin position="145"/>
        <end position="171"/>
    </location>
</feature>
<gene>
    <name evidence="9" type="ORF">DFA_12274</name>
</gene>
<dbReference type="EMBL" id="GL883029">
    <property type="protein sequence ID" value="EGG14499.1"/>
    <property type="molecule type" value="Genomic_DNA"/>
</dbReference>
<evidence type="ECO:0000256" key="7">
    <source>
        <dbReference type="SAM" id="MobiDB-lite"/>
    </source>
</evidence>
<dbReference type="PANTHER" id="PTHR47560:SF1">
    <property type="entry name" value="EXPRESSED PROTEIN"/>
    <property type="match status" value="1"/>
</dbReference>
<proteinExistence type="inferred from homology"/>
<feature type="region of interest" description="Disordered" evidence="7">
    <location>
        <begin position="492"/>
        <end position="525"/>
    </location>
</feature>
<dbReference type="InterPro" id="IPR027417">
    <property type="entry name" value="P-loop_NTPase"/>
</dbReference>
<dbReference type="InterPro" id="IPR006073">
    <property type="entry name" value="GTP-bd"/>
</dbReference>
<dbReference type="GO" id="GO:0046872">
    <property type="term" value="F:metal ion binding"/>
    <property type="evidence" value="ECO:0007669"/>
    <property type="project" value="UniProtKB-KW"/>
</dbReference>